<sequence length="349" mass="38523">MSEETKAIMKTEGSKPVVSAFQLAPTKNPGAIIAQVQFNGDNFDEWAQAVRTALQVKKKYGFVDGTVSKPSEDEADYEDWLSAKSMVTLWILNTIDPKVRRTLGNKEDPKELWMEIKDRFSEANGPRIQEIKAELAHCCQGNMSVIEYYGKLQMLWEDLANYDKVIACKCGGCSCNINVELEKKKEDDRIHQFLLGLDTALYGGVRTSIISIDPLPNMNQVYSKVKSVERVNTVMRGREQENTQVAFAVRGGQHTSGKEEKGKMVCSVCKKSGHTADTCFQVIGYPEWWSERPRGIGSFARGGGRQGTGRGRGGMARANVMVAQDGAESSVEAERSGYTGLKTSNGGHS</sequence>
<dbReference type="InterPro" id="IPR005162">
    <property type="entry name" value="Retrotrans_gag_dom"/>
</dbReference>
<dbReference type="Proteomes" id="UP000694864">
    <property type="component" value="Chromosome 5"/>
</dbReference>
<evidence type="ECO:0000259" key="2">
    <source>
        <dbReference type="Pfam" id="PF03732"/>
    </source>
</evidence>
<name>A0ABM0ZBM0_CAMSA</name>
<proteinExistence type="predicted"/>
<feature type="domain" description="Retrotransposon gag" evidence="2">
    <location>
        <begin position="105"/>
        <end position="197"/>
    </location>
</feature>
<feature type="region of interest" description="Disordered" evidence="1">
    <location>
        <begin position="325"/>
        <end position="349"/>
    </location>
</feature>
<evidence type="ECO:0000259" key="3">
    <source>
        <dbReference type="Pfam" id="PF14244"/>
    </source>
</evidence>
<evidence type="ECO:0000313" key="4">
    <source>
        <dbReference type="Proteomes" id="UP000694864"/>
    </source>
</evidence>
<dbReference type="InterPro" id="IPR029472">
    <property type="entry name" value="Copia-like_N"/>
</dbReference>
<dbReference type="PANTHER" id="PTHR37610:SF101">
    <property type="entry name" value="(RAPE) HYPOTHETICAL PROTEIN"/>
    <property type="match status" value="1"/>
</dbReference>
<dbReference type="Pfam" id="PF14244">
    <property type="entry name" value="Retrotran_gag_3"/>
    <property type="match status" value="1"/>
</dbReference>
<evidence type="ECO:0000313" key="5">
    <source>
        <dbReference type="RefSeq" id="XP_010513329.1"/>
    </source>
</evidence>
<dbReference type="RefSeq" id="XP_010513329.1">
    <property type="nucleotide sequence ID" value="XM_010515027.1"/>
</dbReference>
<organism evidence="4 5">
    <name type="scientific">Camelina sativa</name>
    <name type="common">False flax</name>
    <name type="synonym">Myagrum sativum</name>
    <dbReference type="NCBI Taxonomy" id="90675"/>
    <lineage>
        <taxon>Eukaryota</taxon>
        <taxon>Viridiplantae</taxon>
        <taxon>Streptophyta</taxon>
        <taxon>Embryophyta</taxon>
        <taxon>Tracheophyta</taxon>
        <taxon>Spermatophyta</taxon>
        <taxon>Magnoliopsida</taxon>
        <taxon>eudicotyledons</taxon>
        <taxon>Gunneridae</taxon>
        <taxon>Pentapetalae</taxon>
        <taxon>rosids</taxon>
        <taxon>malvids</taxon>
        <taxon>Brassicales</taxon>
        <taxon>Brassicaceae</taxon>
        <taxon>Camelineae</taxon>
        <taxon>Camelina</taxon>
    </lineage>
</organism>
<dbReference type="Pfam" id="PF03732">
    <property type="entry name" value="Retrotrans_gag"/>
    <property type="match status" value="1"/>
</dbReference>
<reference evidence="4" key="1">
    <citation type="journal article" date="2014" name="Nat. Commun.">
        <title>The emerging biofuel crop Camelina sativa retains a highly undifferentiated hexaploid genome structure.</title>
        <authorList>
            <person name="Kagale S."/>
            <person name="Koh C."/>
            <person name="Nixon J."/>
            <person name="Bollina V."/>
            <person name="Clarke W.E."/>
            <person name="Tuteja R."/>
            <person name="Spillane C."/>
            <person name="Robinson S.J."/>
            <person name="Links M.G."/>
            <person name="Clarke C."/>
            <person name="Higgins E.E."/>
            <person name="Huebert T."/>
            <person name="Sharpe A.G."/>
            <person name="Parkin I.A."/>
        </authorList>
    </citation>
    <scope>NUCLEOTIDE SEQUENCE [LARGE SCALE GENOMIC DNA]</scope>
    <source>
        <strain evidence="4">cv. DH55</strain>
    </source>
</reference>
<dbReference type="PANTHER" id="PTHR37610">
    <property type="entry name" value="CCHC-TYPE DOMAIN-CONTAINING PROTEIN"/>
    <property type="match status" value="1"/>
</dbReference>
<feature type="domain" description="Retrotransposon Copia-like N-terminal" evidence="3">
    <location>
        <begin position="25"/>
        <end position="71"/>
    </location>
</feature>
<protein>
    <submittedName>
        <fullName evidence="5">Uncharacterized protein LOC104789305</fullName>
    </submittedName>
</protein>
<evidence type="ECO:0000256" key="1">
    <source>
        <dbReference type="SAM" id="MobiDB-lite"/>
    </source>
</evidence>
<accession>A0ABM0ZBM0</accession>
<keyword evidence="4" id="KW-1185">Reference proteome</keyword>
<dbReference type="GeneID" id="104789305"/>
<gene>
    <name evidence="5" type="primary">LOC104789305</name>
</gene>
<reference evidence="5" key="2">
    <citation type="submission" date="2025-08" db="UniProtKB">
        <authorList>
            <consortium name="RefSeq"/>
        </authorList>
    </citation>
    <scope>IDENTIFICATION</scope>
    <source>
        <tissue evidence="5">Leaf</tissue>
    </source>
</reference>